<evidence type="ECO:0000256" key="7">
    <source>
        <dbReference type="RuleBase" id="RU003792"/>
    </source>
</evidence>
<dbReference type="EC" id="5.4.99.12" evidence="4"/>
<evidence type="ECO:0000256" key="6">
    <source>
        <dbReference type="PIRSR" id="PIRSR001430-2"/>
    </source>
</evidence>
<dbReference type="InterPro" id="IPR020094">
    <property type="entry name" value="TruA/RsuA/RluB/E/F_N"/>
</dbReference>
<dbReference type="RefSeq" id="WP_126678054.1">
    <property type="nucleotide sequence ID" value="NZ_RYYU01000001.1"/>
</dbReference>
<dbReference type="OrthoDB" id="9811823at2"/>
<evidence type="ECO:0000256" key="1">
    <source>
        <dbReference type="ARBA" id="ARBA00009375"/>
    </source>
</evidence>
<dbReference type="GO" id="GO:0003723">
    <property type="term" value="F:RNA binding"/>
    <property type="evidence" value="ECO:0007669"/>
    <property type="project" value="InterPro"/>
</dbReference>
<keyword evidence="2 4" id="KW-0819">tRNA processing</keyword>
<feature type="domain" description="Pseudouridine synthase I TruA alpha/beta" evidence="8">
    <location>
        <begin position="10"/>
        <end position="103"/>
    </location>
</feature>
<dbReference type="CDD" id="cd02570">
    <property type="entry name" value="PseudoU_synth_EcTruA"/>
    <property type="match status" value="1"/>
</dbReference>
<comment type="subunit">
    <text evidence="4">Homodimer.</text>
</comment>
<dbReference type="Gene3D" id="3.30.70.660">
    <property type="entry name" value="Pseudouridine synthase I, catalytic domain, C-terminal subdomain"/>
    <property type="match status" value="1"/>
</dbReference>
<evidence type="ECO:0000256" key="4">
    <source>
        <dbReference type="HAMAP-Rule" id="MF_00171"/>
    </source>
</evidence>
<comment type="caution">
    <text evidence="4">Lacks conserved residue(s) required for the propagation of feature annotation.</text>
</comment>
<dbReference type="InterPro" id="IPR020103">
    <property type="entry name" value="PsdUridine_synth_cat_dom_sf"/>
</dbReference>
<organism evidence="9 10">
    <name type="scientific">Prevotella koreensis</name>
    <dbReference type="NCBI Taxonomy" id="2490854"/>
    <lineage>
        <taxon>Bacteria</taxon>
        <taxon>Pseudomonadati</taxon>
        <taxon>Bacteroidota</taxon>
        <taxon>Bacteroidia</taxon>
        <taxon>Bacteroidales</taxon>
        <taxon>Prevotellaceae</taxon>
        <taxon>Prevotella</taxon>
    </lineage>
</organism>
<comment type="catalytic activity">
    <reaction evidence="4 7">
        <text>uridine(38/39/40) in tRNA = pseudouridine(38/39/40) in tRNA</text>
        <dbReference type="Rhea" id="RHEA:22376"/>
        <dbReference type="Rhea" id="RHEA-COMP:10085"/>
        <dbReference type="Rhea" id="RHEA-COMP:10087"/>
        <dbReference type="ChEBI" id="CHEBI:65314"/>
        <dbReference type="ChEBI" id="CHEBI:65315"/>
        <dbReference type="EC" id="5.4.99.12"/>
    </reaction>
</comment>
<dbReference type="InterPro" id="IPR001406">
    <property type="entry name" value="PsdUridine_synth_TruA"/>
</dbReference>
<evidence type="ECO:0000256" key="5">
    <source>
        <dbReference type="PIRSR" id="PIRSR001430-1"/>
    </source>
</evidence>
<reference evidence="9 10" key="1">
    <citation type="submission" date="2018-12" db="EMBL/GenBank/DDBJ databases">
        <title>Genome sequencing of Prevotella sp. KCOM 3155 (= JS262).</title>
        <authorList>
            <person name="Kook J.-K."/>
            <person name="Park S.-N."/>
            <person name="Lim Y.K."/>
        </authorList>
    </citation>
    <scope>NUCLEOTIDE SEQUENCE [LARGE SCALE GENOMIC DNA]</scope>
    <source>
        <strain evidence="9 10">KCOM 3155</strain>
    </source>
</reference>
<sequence length="243" mass="27715">MNRYFLYLCFDGSRYHGWQIQPNGITVQEEIEKGLSVLLRSKTEIVGAGRTDAGVHAHIMTAHFDTENEIDESALCYKLNRFLPQDISIKKIEKVDNDLHARFSATSRTYHYYVHTGKDPFVRAYSWATGYSLDFTQMNIAAQTLIKTADFAAFCKSGSDVKTTFCTIKEACWIEIGEGRWCFRITANRFLRNMVRSIVGTLIEVGRGRMSVSQFEDVVKSRKRTNAGESMPANALFLEDVKY</sequence>
<gene>
    <name evidence="4 9" type="primary">truA</name>
    <name evidence="9" type="ORF">EHV08_03595</name>
</gene>
<dbReference type="PANTHER" id="PTHR11142">
    <property type="entry name" value="PSEUDOURIDYLATE SYNTHASE"/>
    <property type="match status" value="1"/>
</dbReference>
<dbReference type="InterPro" id="IPR020097">
    <property type="entry name" value="PsdUridine_synth_TruA_a/b_dom"/>
</dbReference>
<dbReference type="Pfam" id="PF01416">
    <property type="entry name" value="PseudoU_synth_1"/>
    <property type="match status" value="2"/>
</dbReference>
<dbReference type="HAMAP" id="MF_00171">
    <property type="entry name" value="TruA"/>
    <property type="match status" value="1"/>
</dbReference>
<dbReference type="PANTHER" id="PTHR11142:SF0">
    <property type="entry name" value="TRNA PSEUDOURIDINE SYNTHASE-LIKE 1"/>
    <property type="match status" value="1"/>
</dbReference>
<dbReference type="NCBIfam" id="TIGR00071">
    <property type="entry name" value="hisT_truA"/>
    <property type="match status" value="1"/>
</dbReference>
<dbReference type="SUPFAM" id="SSF55120">
    <property type="entry name" value="Pseudouridine synthase"/>
    <property type="match status" value="1"/>
</dbReference>
<dbReference type="Gene3D" id="3.30.70.580">
    <property type="entry name" value="Pseudouridine synthase I, catalytic domain, N-terminal subdomain"/>
    <property type="match status" value="1"/>
</dbReference>
<dbReference type="InterPro" id="IPR020095">
    <property type="entry name" value="PsdUridine_synth_TruA_C"/>
</dbReference>
<comment type="caution">
    <text evidence="9">The sequence shown here is derived from an EMBL/GenBank/DDBJ whole genome shotgun (WGS) entry which is preliminary data.</text>
</comment>
<dbReference type="PIRSF" id="PIRSF001430">
    <property type="entry name" value="tRNA_psdUrid_synth"/>
    <property type="match status" value="1"/>
</dbReference>
<proteinExistence type="inferred from homology"/>
<evidence type="ECO:0000259" key="8">
    <source>
        <dbReference type="Pfam" id="PF01416"/>
    </source>
</evidence>
<comment type="function">
    <text evidence="4">Formation of pseudouridine at positions 38, 39 and 40 in the anticodon stem and loop of transfer RNAs.</text>
</comment>
<feature type="domain" description="Pseudouridine synthase I TruA alpha/beta" evidence="8">
    <location>
        <begin position="141"/>
        <end position="243"/>
    </location>
</feature>
<feature type="binding site" evidence="4 6">
    <location>
        <position position="110"/>
    </location>
    <ligand>
        <name>substrate</name>
    </ligand>
</feature>
<dbReference type="FunFam" id="3.30.70.580:FF:000001">
    <property type="entry name" value="tRNA pseudouridine synthase A"/>
    <property type="match status" value="1"/>
</dbReference>
<dbReference type="Proteomes" id="UP000278983">
    <property type="component" value="Unassembled WGS sequence"/>
</dbReference>
<dbReference type="AlphaFoldDB" id="A0A432LIE7"/>
<comment type="similarity">
    <text evidence="1 4 7">Belongs to the tRNA pseudouridine synthase TruA family.</text>
</comment>
<evidence type="ECO:0000313" key="10">
    <source>
        <dbReference type="Proteomes" id="UP000278983"/>
    </source>
</evidence>
<protein>
    <recommendedName>
        <fullName evidence="4">tRNA pseudouridine synthase A</fullName>
        <ecNumber evidence="4">5.4.99.12</ecNumber>
    </recommendedName>
    <alternativeName>
        <fullName evidence="4">tRNA pseudouridine(38-40) synthase</fullName>
    </alternativeName>
    <alternativeName>
        <fullName evidence="4">tRNA pseudouridylate synthase I</fullName>
    </alternativeName>
    <alternativeName>
        <fullName evidence="4">tRNA-uridine isomerase I</fullName>
    </alternativeName>
</protein>
<accession>A0A432LIE7</accession>
<dbReference type="GO" id="GO:0031119">
    <property type="term" value="P:tRNA pseudouridine synthesis"/>
    <property type="evidence" value="ECO:0007669"/>
    <property type="project" value="UniProtKB-UniRule"/>
</dbReference>
<evidence type="ECO:0000256" key="2">
    <source>
        <dbReference type="ARBA" id="ARBA00022694"/>
    </source>
</evidence>
<keyword evidence="3 4" id="KW-0413">Isomerase</keyword>
<name>A0A432LIE7_9BACT</name>
<dbReference type="GO" id="GO:0160147">
    <property type="term" value="F:tRNA pseudouridine(38-40) synthase activity"/>
    <property type="evidence" value="ECO:0007669"/>
    <property type="project" value="UniProtKB-EC"/>
</dbReference>
<keyword evidence="10" id="KW-1185">Reference proteome</keyword>
<evidence type="ECO:0000313" key="9">
    <source>
        <dbReference type="EMBL" id="RUL58942.1"/>
    </source>
</evidence>
<dbReference type="EMBL" id="RYYU01000001">
    <property type="protein sequence ID" value="RUL58942.1"/>
    <property type="molecule type" value="Genomic_DNA"/>
</dbReference>
<evidence type="ECO:0000256" key="3">
    <source>
        <dbReference type="ARBA" id="ARBA00023235"/>
    </source>
</evidence>
<feature type="active site" description="Nucleophile" evidence="4 5">
    <location>
        <position position="52"/>
    </location>
</feature>